<name>E2B4C1_HARSA</name>
<evidence type="ECO:0000256" key="1">
    <source>
        <dbReference type="SAM" id="MobiDB-lite"/>
    </source>
</evidence>
<feature type="region of interest" description="Disordered" evidence="1">
    <location>
        <begin position="1"/>
        <end position="21"/>
    </location>
</feature>
<sequence length="115" mass="13006">MISRYDSISDKQKETPWMRQKEQMASLAGHKNVDNFGLERRTVLPRRGHLTTLVRYNLAHSPSTGSYENSIVRDDPFPPIFADVVPTRSKDQRIPEAEVPSITVRNSNPASLQAS</sequence>
<reference evidence="2 3" key="1">
    <citation type="journal article" date="2010" name="Science">
        <title>Genomic comparison of the ants Camponotus floridanus and Harpegnathos saltator.</title>
        <authorList>
            <person name="Bonasio R."/>
            <person name="Zhang G."/>
            <person name="Ye C."/>
            <person name="Mutti N.S."/>
            <person name="Fang X."/>
            <person name="Qin N."/>
            <person name="Donahue G."/>
            <person name="Yang P."/>
            <person name="Li Q."/>
            <person name="Li C."/>
            <person name="Zhang P."/>
            <person name="Huang Z."/>
            <person name="Berger S.L."/>
            <person name="Reinberg D."/>
            <person name="Wang J."/>
            <person name="Liebig J."/>
        </authorList>
    </citation>
    <scope>NUCLEOTIDE SEQUENCE [LARGE SCALE GENOMIC DNA]</scope>
    <source>
        <strain evidence="2 3">R22 G/1</strain>
    </source>
</reference>
<gene>
    <name evidence="2" type="ORF">EAI_06070</name>
</gene>
<proteinExistence type="predicted"/>
<evidence type="ECO:0000313" key="3">
    <source>
        <dbReference type="Proteomes" id="UP000008237"/>
    </source>
</evidence>
<accession>E2B4C1</accession>
<feature type="compositionally biased region" description="Polar residues" evidence="1">
    <location>
        <begin position="103"/>
        <end position="115"/>
    </location>
</feature>
<feature type="region of interest" description="Disordered" evidence="1">
    <location>
        <begin position="88"/>
        <end position="115"/>
    </location>
</feature>
<organism evidence="3">
    <name type="scientific">Harpegnathos saltator</name>
    <name type="common">Jerdon's jumping ant</name>
    <dbReference type="NCBI Taxonomy" id="610380"/>
    <lineage>
        <taxon>Eukaryota</taxon>
        <taxon>Metazoa</taxon>
        <taxon>Ecdysozoa</taxon>
        <taxon>Arthropoda</taxon>
        <taxon>Hexapoda</taxon>
        <taxon>Insecta</taxon>
        <taxon>Pterygota</taxon>
        <taxon>Neoptera</taxon>
        <taxon>Endopterygota</taxon>
        <taxon>Hymenoptera</taxon>
        <taxon>Apocrita</taxon>
        <taxon>Aculeata</taxon>
        <taxon>Formicoidea</taxon>
        <taxon>Formicidae</taxon>
        <taxon>Ponerinae</taxon>
        <taxon>Ponerini</taxon>
        <taxon>Harpegnathos</taxon>
    </lineage>
</organism>
<dbReference type="EMBL" id="GL445549">
    <property type="protein sequence ID" value="EFN89469.1"/>
    <property type="molecule type" value="Genomic_DNA"/>
</dbReference>
<dbReference type="InParanoid" id="E2B4C1"/>
<keyword evidence="3" id="KW-1185">Reference proteome</keyword>
<dbReference type="AlphaFoldDB" id="E2B4C1"/>
<feature type="compositionally biased region" description="Basic and acidic residues" evidence="1">
    <location>
        <begin position="7"/>
        <end position="21"/>
    </location>
</feature>
<evidence type="ECO:0000313" key="2">
    <source>
        <dbReference type="EMBL" id="EFN89469.1"/>
    </source>
</evidence>
<protein>
    <submittedName>
        <fullName evidence="2">Uncharacterized protein</fullName>
    </submittedName>
</protein>
<dbReference type="Proteomes" id="UP000008237">
    <property type="component" value="Unassembled WGS sequence"/>
</dbReference>